<dbReference type="Gene3D" id="3.40.50.2300">
    <property type="match status" value="2"/>
</dbReference>
<gene>
    <name evidence="5" type="ORF">JD108_08970</name>
    <name evidence="6" type="ORF">KDJ56_08650</name>
</gene>
<dbReference type="PANTHER" id="PTHR30483:SF6">
    <property type="entry name" value="PERIPLASMIC BINDING PROTEIN OF ABC TRANSPORTER FOR NATURAL AMINO ACIDS"/>
    <property type="match status" value="1"/>
</dbReference>
<evidence type="ECO:0000313" key="6">
    <source>
        <dbReference type="EMBL" id="QUO43001.1"/>
    </source>
</evidence>
<evidence type="ECO:0000256" key="2">
    <source>
        <dbReference type="ARBA" id="ARBA00022729"/>
    </source>
</evidence>
<name>A0A7T5JQB4_9BACL</name>
<dbReference type="PANTHER" id="PTHR30483">
    <property type="entry name" value="LEUCINE-SPECIFIC-BINDING PROTEIN"/>
    <property type="match status" value="1"/>
</dbReference>
<dbReference type="Proteomes" id="UP000595847">
    <property type="component" value="Chromosome"/>
</dbReference>
<dbReference type="SUPFAM" id="SSF53822">
    <property type="entry name" value="Periplasmic binding protein-like I"/>
    <property type="match status" value="1"/>
</dbReference>
<keyword evidence="8" id="KW-1185">Reference proteome</keyword>
<dbReference type="Pfam" id="PF13458">
    <property type="entry name" value="Peripla_BP_6"/>
    <property type="match status" value="1"/>
</dbReference>
<comment type="similarity">
    <text evidence="1">Belongs to the leucine-binding protein family.</text>
</comment>
<proteinExistence type="inferred from homology"/>
<feature type="region of interest" description="Disordered" evidence="3">
    <location>
        <begin position="43"/>
        <end position="67"/>
    </location>
</feature>
<dbReference type="Proteomes" id="UP000677234">
    <property type="component" value="Chromosome"/>
</dbReference>
<dbReference type="InterPro" id="IPR028081">
    <property type="entry name" value="Leu-bd"/>
</dbReference>
<dbReference type="RefSeq" id="WP_198829485.1">
    <property type="nucleotide sequence ID" value="NZ_CP066308.1"/>
</dbReference>
<evidence type="ECO:0000313" key="5">
    <source>
        <dbReference type="EMBL" id="QQE75975.1"/>
    </source>
</evidence>
<sequence>MKQGTDARKEGWKPRLKGRRSQAAGLLLSAVLLVFVSACGSQQAAQPQSPNPSDSQAQTQPEKKKEPIRIGVLASQTGALEDYGKQTVRGFELGIEYATGGTKEVAGHPIEMIVEDTETKADVAVKKATKLIEDDHVDFLVGSSSSADTLAVVPLAEEYKKVMIVEPAAADSITGANWNKYIFRTQRNSSQDAIAAALAIAKTGTKIATLAQDYAFGRDGVAAFKEAAEKLGAEIILEEYADPKATDVTANLQKIIQAKPEYLYVVWAGANTPWTQIANMKVQEQGIKLTTGTADFAALKTMKSLIGMEGFTLYYYDLPKNKVNDWLVAEHKKRFNGEPPDLFVPGGMTAAISIVEALKKTNGVTDADTLISAMEGMKFVTPKGEMIFRPEDHQALQSMYVVTLENKEGVDYPVPVLITELAPDETAPPIRNNK</sequence>
<reference evidence="6" key="2">
    <citation type="submission" date="2021-04" db="EMBL/GenBank/DDBJ databases">
        <title>Brevibacillus composti FJAT-54423, complete genome.</title>
        <authorList>
            <person name="Tang R."/>
        </authorList>
    </citation>
    <scope>NUCLEOTIDE SEQUENCE</scope>
    <source>
        <strain evidence="6">FJAT-54424</strain>
    </source>
</reference>
<feature type="compositionally biased region" description="Low complexity" evidence="3">
    <location>
        <begin position="43"/>
        <end position="58"/>
    </location>
</feature>
<keyword evidence="2" id="KW-0732">Signal</keyword>
<evidence type="ECO:0000313" key="7">
    <source>
        <dbReference type="Proteomes" id="UP000595847"/>
    </source>
</evidence>
<evidence type="ECO:0000256" key="1">
    <source>
        <dbReference type="ARBA" id="ARBA00010062"/>
    </source>
</evidence>
<evidence type="ECO:0000259" key="4">
    <source>
        <dbReference type="Pfam" id="PF13458"/>
    </source>
</evidence>
<dbReference type="EMBL" id="CP066308">
    <property type="protein sequence ID" value="QQE75975.1"/>
    <property type="molecule type" value="Genomic_DNA"/>
</dbReference>
<dbReference type="KEGG" id="bcop:JD108_08970"/>
<dbReference type="AlphaFoldDB" id="A0A7T5JQB4"/>
<evidence type="ECO:0000313" key="8">
    <source>
        <dbReference type="Proteomes" id="UP000677234"/>
    </source>
</evidence>
<reference evidence="5 7" key="1">
    <citation type="submission" date="2020-12" db="EMBL/GenBank/DDBJ databases">
        <title>strain FJAT-54423T represents a novel species of the genus Brevibacillus.</title>
        <authorList>
            <person name="Tang R."/>
        </authorList>
    </citation>
    <scope>NUCLEOTIDE SEQUENCE [LARGE SCALE GENOMIC DNA]</scope>
    <source>
        <strain evidence="5 7">FJAT-54423</strain>
    </source>
</reference>
<dbReference type="InterPro" id="IPR051010">
    <property type="entry name" value="BCAA_transport"/>
</dbReference>
<accession>A0A7T5JQB4</accession>
<dbReference type="InterPro" id="IPR028082">
    <property type="entry name" value="Peripla_BP_I"/>
</dbReference>
<dbReference type="EMBL" id="CP073708">
    <property type="protein sequence ID" value="QUO43001.1"/>
    <property type="molecule type" value="Genomic_DNA"/>
</dbReference>
<protein>
    <submittedName>
        <fullName evidence="5">Substrate-binding domain-containing protein</fullName>
    </submittedName>
</protein>
<organism evidence="5 7">
    <name type="scientific">Brevibacillus composti</name>
    <dbReference type="NCBI Taxonomy" id="2796470"/>
    <lineage>
        <taxon>Bacteria</taxon>
        <taxon>Bacillati</taxon>
        <taxon>Bacillota</taxon>
        <taxon>Bacilli</taxon>
        <taxon>Bacillales</taxon>
        <taxon>Paenibacillaceae</taxon>
        <taxon>Brevibacillus</taxon>
    </lineage>
</organism>
<dbReference type="CDD" id="cd06328">
    <property type="entry name" value="PBP1_SBP-like"/>
    <property type="match status" value="1"/>
</dbReference>
<evidence type="ECO:0000256" key="3">
    <source>
        <dbReference type="SAM" id="MobiDB-lite"/>
    </source>
</evidence>
<feature type="domain" description="Leucine-binding protein" evidence="4">
    <location>
        <begin position="67"/>
        <end position="406"/>
    </location>
</feature>